<evidence type="ECO:0000256" key="1">
    <source>
        <dbReference type="ARBA" id="ARBA00023157"/>
    </source>
</evidence>
<dbReference type="EMBL" id="LOSJ02000002">
    <property type="protein sequence ID" value="PNM57777.1"/>
    <property type="molecule type" value="Genomic_DNA"/>
</dbReference>
<dbReference type="InterPro" id="IPR012334">
    <property type="entry name" value="Pectin_lyas_fold"/>
</dbReference>
<dbReference type="AlphaFoldDB" id="A0A2J9V1Y2"/>
<feature type="domain" description="Right handed beta helix" evidence="2">
    <location>
        <begin position="128"/>
        <end position="284"/>
    </location>
</feature>
<evidence type="ECO:0000259" key="2">
    <source>
        <dbReference type="Pfam" id="PF13229"/>
    </source>
</evidence>
<dbReference type="Proteomes" id="UP000053748">
    <property type="component" value="Unassembled WGS sequence"/>
</dbReference>
<dbReference type="Pfam" id="PF13229">
    <property type="entry name" value="Beta_helix"/>
    <property type="match status" value="1"/>
</dbReference>
<dbReference type="RefSeq" id="WP_001015570.1">
    <property type="nucleotide sequence ID" value="NZ_CAWMSS010000001.1"/>
</dbReference>
<dbReference type="PANTHER" id="PTHR31736">
    <property type="match status" value="1"/>
</dbReference>
<dbReference type="OrthoDB" id="5871643at2"/>
<dbReference type="SMART" id="SM00710">
    <property type="entry name" value="PbH1"/>
    <property type="match status" value="7"/>
</dbReference>
<dbReference type="InterPro" id="IPR006626">
    <property type="entry name" value="PbH1"/>
</dbReference>
<sequence>MNHILCSLALLGFSISAEPIYLEVTEFGAIANDGIDDSIAFQNALNKLEHGNILVIPSGEYQICKTIYLKEKNDIEIIGLVNSKLKKCSGFSGEYLLSVFYTQNLKLQGLIFEGLNDGDQNPIWGEQGIYLGSTKGSLVTQNQFHRFGDAALRITTASQDNSVSPGSQSITVSHNRFEKCTQVTTTQATVGTEMAGTQNIIVDNNQFIGCKLKLSARADTRGAEVKNNLFAHINGTSNEVSYYSDVSYVNNRFYDIHGFAINIYPNSRTTKIVQWENISIIGNTFDTIQQGIRLQSFSKHDEANMPIKNIQVKENHFSNIYFGSNIENQYKAIIRTNTQDKNVSFDGVNITNNQYQLTPYSQFTSIDTKSTSVTINNNSRLYDNNTDSNTIKE</sequence>
<proteinExistence type="predicted"/>
<keyword evidence="1" id="KW-1015">Disulfide bond</keyword>
<evidence type="ECO:0000313" key="4">
    <source>
        <dbReference type="Proteomes" id="UP000053748"/>
    </source>
</evidence>
<accession>A0A2J9V1Y2</accession>
<dbReference type="InterPro" id="IPR039448">
    <property type="entry name" value="Beta_helix"/>
</dbReference>
<comment type="caution">
    <text evidence="3">The sequence shown here is derived from an EMBL/GenBank/DDBJ whole genome shotgun (WGS) entry which is preliminary data.</text>
</comment>
<reference evidence="3" key="1">
    <citation type="submission" date="2017-12" db="EMBL/GenBank/DDBJ databases">
        <title>FDA dAtabase for Regulatory Grade micrObial Sequences (FDA-ARGOS): Supporting development and validation of Infectious Disease Dx tests.</title>
        <authorList>
            <person name="Hoffmann M."/>
            <person name="Allard M."/>
            <person name="Evans P."/>
            <person name="Brown E."/>
            <person name="Tallon L.J."/>
            <person name="Sadzewicz L."/>
            <person name="Sengamalay N."/>
            <person name="Ott S."/>
            <person name="Godinez A."/>
            <person name="Nagaraj S."/>
            <person name="Vavikolanu K."/>
            <person name="Aluvathingal J."/>
            <person name="Nadendla S."/>
            <person name="Hobson J."/>
            <person name="Sichtig H."/>
        </authorList>
    </citation>
    <scope>NUCLEOTIDE SEQUENCE [LARGE SCALE GENOMIC DNA]</scope>
    <source>
        <strain evidence="3">FDAARGOS_113</strain>
    </source>
</reference>
<keyword evidence="4" id="KW-1185">Reference proteome</keyword>
<dbReference type="PANTHER" id="PTHR31736:SF19">
    <property type="entry name" value="PECTIN LYASE SUPERFAMILY PROTEIN-RELATED"/>
    <property type="match status" value="1"/>
</dbReference>
<dbReference type="SUPFAM" id="SSF51126">
    <property type="entry name" value="Pectin lyase-like"/>
    <property type="match status" value="1"/>
</dbReference>
<gene>
    <name evidence="3" type="ORF">AL544_017895</name>
</gene>
<organism evidence="3 4">
    <name type="scientific">Vibrio mimicus</name>
    <dbReference type="NCBI Taxonomy" id="674"/>
    <lineage>
        <taxon>Bacteria</taxon>
        <taxon>Pseudomonadati</taxon>
        <taxon>Pseudomonadota</taxon>
        <taxon>Gammaproteobacteria</taxon>
        <taxon>Vibrionales</taxon>
        <taxon>Vibrionaceae</taxon>
        <taxon>Vibrio</taxon>
    </lineage>
</organism>
<name>A0A2J9V1Y2_VIBMI</name>
<protein>
    <recommendedName>
        <fullName evidence="2">Right handed beta helix domain-containing protein</fullName>
    </recommendedName>
</protein>
<dbReference type="Gene3D" id="2.160.20.10">
    <property type="entry name" value="Single-stranded right-handed beta-helix, Pectin lyase-like"/>
    <property type="match status" value="1"/>
</dbReference>
<dbReference type="InterPro" id="IPR011050">
    <property type="entry name" value="Pectin_lyase_fold/virulence"/>
</dbReference>
<evidence type="ECO:0000313" key="3">
    <source>
        <dbReference type="EMBL" id="PNM57777.1"/>
    </source>
</evidence>